<gene>
    <name evidence="5" type="ORF">V6N11_011916</name>
</gene>
<evidence type="ECO:0000256" key="1">
    <source>
        <dbReference type="ARBA" id="ARBA00004123"/>
    </source>
</evidence>
<dbReference type="Proteomes" id="UP001396334">
    <property type="component" value="Unassembled WGS sequence"/>
</dbReference>
<evidence type="ECO:0000313" key="6">
    <source>
        <dbReference type="Proteomes" id="UP001396334"/>
    </source>
</evidence>
<reference evidence="5 6" key="1">
    <citation type="journal article" date="2024" name="G3 (Bethesda)">
        <title>Genome assembly of Hibiscus sabdariffa L. provides insights into metabolisms of medicinal natural products.</title>
        <authorList>
            <person name="Kim T."/>
        </authorList>
    </citation>
    <scope>NUCLEOTIDE SEQUENCE [LARGE SCALE GENOMIC DNA]</scope>
    <source>
        <strain evidence="5">TK-2024</strain>
        <tissue evidence="5">Old leaves</tissue>
    </source>
</reference>
<feature type="domain" description="KNOX1" evidence="3">
    <location>
        <begin position="99"/>
        <end position="143"/>
    </location>
</feature>
<proteinExistence type="predicted"/>
<evidence type="ECO:0000259" key="4">
    <source>
        <dbReference type="SMART" id="SM01256"/>
    </source>
</evidence>
<dbReference type="PANTHER" id="PTHR48452:SF1">
    <property type="entry name" value="FUSED COMPOUND LEAF 1"/>
    <property type="match status" value="1"/>
</dbReference>
<protein>
    <submittedName>
        <fullName evidence="5">Uncharacterized protein</fullName>
    </submittedName>
</protein>
<name>A0ABR2SAG6_9ROSI</name>
<evidence type="ECO:0000313" key="5">
    <source>
        <dbReference type="EMBL" id="KAK9021954.1"/>
    </source>
</evidence>
<evidence type="ECO:0000256" key="2">
    <source>
        <dbReference type="ARBA" id="ARBA00023242"/>
    </source>
</evidence>
<dbReference type="InterPro" id="IPR005540">
    <property type="entry name" value="KNOX1"/>
</dbReference>
<dbReference type="EMBL" id="JBBPBN010000016">
    <property type="protein sequence ID" value="KAK9021954.1"/>
    <property type="molecule type" value="Genomic_DNA"/>
</dbReference>
<sequence>MELNNNGSNFRGKEEMGSVAIHSQVQRIKQESEQIIDRKNERAKLPITRETHPLKCSFRCYKRTRRDSAGAVCKVELEMEANKTEHHHQEEAGDSDDVELLKTRISSHPLYGRLLQNHLNCLKVGGIGNGGRSSKGNQRQAEHYNSGNNIKKNPCCSSMQLKQSELDLFMEGYCSALSKLKEAMEEPQLETIAFINAMHSQLRDLARANPFSSDVFLQEAETNDSE</sequence>
<dbReference type="PANTHER" id="PTHR48452">
    <property type="entry name" value="FUSED COMPOUND LEAF 1"/>
    <property type="match status" value="1"/>
</dbReference>
<evidence type="ECO:0000259" key="3">
    <source>
        <dbReference type="SMART" id="SM01255"/>
    </source>
</evidence>
<comment type="caution">
    <text evidence="5">The sequence shown here is derived from an EMBL/GenBank/DDBJ whole genome shotgun (WGS) entry which is preliminary data.</text>
</comment>
<dbReference type="SMART" id="SM01255">
    <property type="entry name" value="KNOX1"/>
    <property type="match status" value="1"/>
</dbReference>
<keyword evidence="2" id="KW-0539">Nucleus</keyword>
<accession>A0ABR2SAG6</accession>
<keyword evidence="6" id="KW-1185">Reference proteome</keyword>
<dbReference type="Pfam" id="PF03791">
    <property type="entry name" value="KNOX2"/>
    <property type="match status" value="1"/>
</dbReference>
<feature type="domain" description="KNOX2" evidence="4">
    <location>
        <begin position="156"/>
        <end position="207"/>
    </location>
</feature>
<dbReference type="Pfam" id="PF03790">
    <property type="entry name" value="KNOX1"/>
    <property type="match status" value="1"/>
</dbReference>
<comment type="subcellular location">
    <subcellularLocation>
        <location evidence="1">Nucleus</location>
    </subcellularLocation>
</comment>
<organism evidence="5 6">
    <name type="scientific">Hibiscus sabdariffa</name>
    <name type="common">roselle</name>
    <dbReference type="NCBI Taxonomy" id="183260"/>
    <lineage>
        <taxon>Eukaryota</taxon>
        <taxon>Viridiplantae</taxon>
        <taxon>Streptophyta</taxon>
        <taxon>Embryophyta</taxon>
        <taxon>Tracheophyta</taxon>
        <taxon>Spermatophyta</taxon>
        <taxon>Magnoliopsida</taxon>
        <taxon>eudicotyledons</taxon>
        <taxon>Gunneridae</taxon>
        <taxon>Pentapetalae</taxon>
        <taxon>rosids</taxon>
        <taxon>malvids</taxon>
        <taxon>Malvales</taxon>
        <taxon>Malvaceae</taxon>
        <taxon>Malvoideae</taxon>
        <taxon>Hibiscus</taxon>
    </lineage>
</organism>
<dbReference type="SMART" id="SM01256">
    <property type="entry name" value="KNOX2"/>
    <property type="match status" value="1"/>
</dbReference>
<dbReference type="InterPro" id="IPR005541">
    <property type="entry name" value="KNOX2"/>
</dbReference>